<accession>A0A1Y2EMV7</accession>
<keyword evidence="4" id="KW-1185">Reference proteome</keyword>
<sequence>MAKAHLVLLRTPSTPLHSDAYSALTPLVQSLTYLPVLSTQLLPSALSSILSDPSPPGSRYSGVIITSARAVRAWERAATGRGGGKGWQQLPFFVVGQPTAEALLGMEDCPTRRERVLGAESGTGDKLARYIRRHVASAEQEQEGEQEQKQKQKQKQKPLLYLVGDKNKETITEILLADEGGEKGEGEGEGEGGIRTERVQVYETEVVDSFGEDLQRALQGIACTASASEPTATEPPTTVYLALFSPSGCLPLLTHLRRLSLLPPSPSSLPPAPPPPSLSSPPPNLNLNLKSLNLKFLAIGPVTHGYLVNEQGIEEGRVVVADRPEAEGVGRALERELGLEREWGRVGGGASSERGQE</sequence>
<name>A0A1Y2EMV7_9BASI</name>
<comment type="caution">
    <text evidence="3">The sequence shown here is derived from an EMBL/GenBank/DDBJ whole genome shotgun (WGS) entry which is preliminary data.</text>
</comment>
<dbReference type="GO" id="GO:0004852">
    <property type="term" value="F:uroporphyrinogen-III synthase activity"/>
    <property type="evidence" value="ECO:0007669"/>
    <property type="project" value="InterPro"/>
</dbReference>
<dbReference type="EMBL" id="MCGR01000049">
    <property type="protein sequence ID" value="ORY72888.1"/>
    <property type="molecule type" value="Genomic_DNA"/>
</dbReference>
<dbReference type="UniPathway" id="UPA00251">
    <property type="reaction ID" value="UER00320"/>
</dbReference>
<evidence type="ECO:0000313" key="3">
    <source>
        <dbReference type="EMBL" id="ORY72888.1"/>
    </source>
</evidence>
<protein>
    <submittedName>
        <fullName evidence="3">Tetrapyrrole biosynthesis, uroporphyrinogen III synthase</fullName>
    </submittedName>
</protein>
<dbReference type="PANTHER" id="PTHR12390">
    <property type="entry name" value="UROPORPHYRINOGEN III SYNTHASE"/>
    <property type="match status" value="1"/>
</dbReference>
<dbReference type="InterPro" id="IPR039793">
    <property type="entry name" value="UROS/Hem4"/>
</dbReference>
<dbReference type="InterPro" id="IPR003754">
    <property type="entry name" value="4pyrrol_synth_uPrphyn_synth"/>
</dbReference>
<evidence type="ECO:0000259" key="2">
    <source>
        <dbReference type="Pfam" id="PF02602"/>
    </source>
</evidence>
<organism evidence="3 4">
    <name type="scientific">Leucosporidium creatinivorum</name>
    <dbReference type="NCBI Taxonomy" id="106004"/>
    <lineage>
        <taxon>Eukaryota</taxon>
        <taxon>Fungi</taxon>
        <taxon>Dikarya</taxon>
        <taxon>Basidiomycota</taxon>
        <taxon>Pucciniomycotina</taxon>
        <taxon>Microbotryomycetes</taxon>
        <taxon>Leucosporidiales</taxon>
        <taxon>Leucosporidium</taxon>
    </lineage>
</organism>
<dbReference type="AlphaFoldDB" id="A0A1Y2EMV7"/>
<dbReference type="InParanoid" id="A0A1Y2EMV7"/>
<dbReference type="Pfam" id="PF02602">
    <property type="entry name" value="HEM4"/>
    <property type="match status" value="1"/>
</dbReference>
<gene>
    <name evidence="3" type="ORF">BCR35DRAFT_354242</name>
</gene>
<proteinExistence type="predicted"/>
<dbReference type="GO" id="GO:0005829">
    <property type="term" value="C:cytosol"/>
    <property type="evidence" value="ECO:0007669"/>
    <property type="project" value="TreeGrafter"/>
</dbReference>
<dbReference type="STRING" id="106004.A0A1Y2EMV7"/>
<feature type="region of interest" description="Disordered" evidence="1">
    <location>
        <begin position="136"/>
        <end position="158"/>
    </location>
</feature>
<dbReference type="PANTHER" id="PTHR12390:SF0">
    <property type="entry name" value="UROPORPHYRINOGEN-III SYNTHASE"/>
    <property type="match status" value="1"/>
</dbReference>
<reference evidence="3 4" key="1">
    <citation type="submission" date="2016-07" db="EMBL/GenBank/DDBJ databases">
        <title>Pervasive Adenine N6-methylation of Active Genes in Fungi.</title>
        <authorList>
            <consortium name="DOE Joint Genome Institute"/>
            <person name="Mondo S.J."/>
            <person name="Dannebaum R.O."/>
            <person name="Kuo R.C."/>
            <person name="Labutti K."/>
            <person name="Haridas S."/>
            <person name="Kuo A."/>
            <person name="Salamov A."/>
            <person name="Ahrendt S.R."/>
            <person name="Lipzen A."/>
            <person name="Sullivan W."/>
            <person name="Andreopoulos W.B."/>
            <person name="Clum A."/>
            <person name="Lindquist E."/>
            <person name="Daum C."/>
            <person name="Ramamoorthy G.K."/>
            <person name="Gryganskyi A."/>
            <person name="Culley D."/>
            <person name="Magnuson J.K."/>
            <person name="James T.Y."/>
            <person name="O'Malley M.A."/>
            <person name="Stajich J.E."/>
            <person name="Spatafora J.W."/>
            <person name="Visel A."/>
            <person name="Grigoriev I.V."/>
        </authorList>
    </citation>
    <scope>NUCLEOTIDE SEQUENCE [LARGE SCALE GENOMIC DNA]</scope>
    <source>
        <strain evidence="3 4">62-1032</strain>
    </source>
</reference>
<feature type="region of interest" description="Disordered" evidence="1">
    <location>
        <begin position="264"/>
        <end position="284"/>
    </location>
</feature>
<evidence type="ECO:0000313" key="4">
    <source>
        <dbReference type="Proteomes" id="UP000193467"/>
    </source>
</evidence>
<dbReference type="GO" id="GO:0006780">
    <property type="term" value="P:uroporphyrinogen III biosynthetic process"/>
    <property type="evidence" value="ECO:0007669"/>
    <property type="project" value="InterPro"/>
</dbReference>
<dbReference type="Proteomes" id="UP000193467">
    <property type="component" value="Unassembled WGS sequence"/>
</dbReference>
<dbReference type="Gene3D" id="3.40.50.10090">
    <property type="match status" value="2"/>
</dbReference>
<dbReference type="OrthoDB" id="5595751at2759"/>
<dbReference type="GO" id="GO:0006782">
    <property type="term" value="P:protoporphyrinogen IX biosynthetic process"/>
    <property type="evidence" value="ECO:0007669"/>
    <property type="project" value="UniProtKB-UniPathway"/>
</dbReference>
<dbReference type="InterPro" id="IPR036108">
    <property type="entry name" value="4pyrrol_syn_uPrphyn_synt_sf"/>
</dbReference>
<evidence type="ECO:0000256" key="1">
    <source>
        <dbReference type="SAM" id="MobiDB-lite"/>
    </source>
</evidence>
<feature type="domain" description="Tetrapyrrole biosynthesis uroporphyrinogen III synthase" evidence="2">
    <location>
        <begin position="54"/>
        <end position="257"/>
    </location>
</feature>
<dbReference type="SUPFAM" id="SSF69618">
    <property type="entry name" value="HemD-like"/>
    <property type="match status" value="1"/>
</dbReference>